<evidence type="ECO:0000259" key="1">
    <source>
        <dbReference type="Pfam" id="PF03372"/>
    </source>
</evidence>
<evidence type="ECO:0000313" key="3">
    <source>
        <dbReference type="Proteomes" id="UP000016534"/>
    </source>
</evidence>
<dbReference type="Gene3D" id="3.60.10.10">
    <property type="entry name" value="Endonuclease/exonuclease/phosphatase"/>
    <property type="match status" value="1"/>
</dbReference>
<comment type="caution">
    <text evidence="2">The sequence shown here is derived from an EMBL/GenBank/DDBJ whole genome shotgun (WGS) entry which is preliminary data.</text>
</comment>
<sequence length="412" mass="47016">MVLVVIKLWHSAKILYDVDNSTQYKLSKATIISDCNTSPLTDNSEQSPEMMITNSTLKIATFNLFNYLEPPNAYYEFERIYTAEQWAKKQRWIIDYLTEHQPDVIGFQEVFSIESLKELVKQQGYAHLAVVDEPQVIDDFIYKRPVVAIAAKYPIVEVASVKHDYELANTLGLTEDFAFSRKVLRATINLPHIGNTDCYVVHFKSKRPLIEIDETNKELTAEKNIIEILKANVAGGWGSTIQRGSEATLLMIEMISRREATQQPMILMGDFNNDLADGVLSHLLTNTLRFAPAFDSKTYLAKYCLNDAWQLFTKLNDDCEPNEVANESIQGVIDKDNQGLKPLRKATHYFGASSSVLDYILLSCEFDSGYDDSFFEVSDYHTYDRHLINPEFERDDLSTDHGVVCITLKLRE</sequence>
<dbReference type="Proteomes" id="UP000016534">
    <property type="component" value="Unassembled WGS sequence"/>
</dbReference>
<dbReference type="InterPro" id="IPR005135">
    <property type="entry name" value="Endo/exonuclease/phosphatase"/>
</dbReference>
<gene>
    <name evidence="2" type="ORF">PUND_03610</name>
</gene>
<dbReference type="Pfam" id="PF03372">
    <property type="entry name" value="Exo_endo_phos"/>
    <property type="match status" value="1"/>
</dbReference>
<dbReference type="SUPFAM" id="SSF56219">
    <property type="entry name" value="DNase I-like"/>
    <property type="match status" value="1"/>
</dbReference>
<evidence type="ECO:0000313" key="2">
    <source>
        <dbReference type="EMBL" id="ERG62149.1"/>
    </source>
</evidence>
<dbReference type="PANTHER" id="PTHR14859">
    <property type="entry name" value="CALCOFLUOR WHITE HYPERSENSITIVE PROTEIN PRECURSOR"/>
    <property type="match status" value="1"/>
</dbReference>
<protein>
    <recommendedName>
        <fullName evidence="1">Endonuclease/exonuclease/phosphatase domain-containing protein</fullName>
    </recommendedName>
</protein>
<dbReference type="InterPro" id="IPR036691">
    <property type="entry name" value="Endo/exonu/phosph_ase_sf"/>
</dbReference>
<dbReference type="PANTHER" id="PTHR14859:SF15">
    <property type="entry name" value="ENDONUCLEASE_EXONUCLEASE_PHOSPHATASE DOMAIN-CONTAINING PROTEIN"/>
    <property type="match status" value="1"/>
</dbReference>
<feature type="domain" description="Endonuclease/exonuclease/phosphatase" evidence="1">
    <location>
        <begin position="61"/>
        <end position="363"/>
    </location>
</feature>
<keyword evidence="3" id="KW-1185">Reference proteome</keyword>
<reference evidence="2" key="2">
    <citation type="submission" date="2013-04" db="EMBL/GenBank/DDBJ databases">
        <title>Genome sequence of Pseudoalteromonas undina.</title>
        <authorList>
            <person name="Xie B.-B."/>
            <person name="Rong J.-C."/>
            <person name="Qin Q.-L."/>
            <person name="Shu Y.-L."/>
            <person name="Zhang Y.-Z."/>
        </authorList>
    </citation>
    <scope>NUCLEOTIDE SEQUENCE</scope>
    <source>
        <strain evidence="2">NCIMB 2128</strain>
    </source>
</reference>
<name>A0ABN0NKW9_9GAMM</name>
<organism evidence="2 3">
    <name type="scientific">Pseudoalteromonas undina</name>
    <dbReference type="NCBI Taxonomy" id="43660"/>
    <lineage>
        <taxon>Bacteria</taxon>
        <taxon>Pseudomonadati</taxon>
        <taxon>Pseudomonadota</taxon>
        <taxon>Gammaproteobacteria</taxon>
        <taxon>Alteromonadales</taxon>
        <taxon>Pseudoalteromonadaceae</taxon>
        <taxon>Pseudoalteromonas</taxon>
    </lineage>
</organism>
<proteinExistence type="predicted"/>
<dbReference type="EMBL" id="AHCF02000008">
    <property type="protein sequence ID" value="ERG62149.1"/>
    <property type="molecule type" value="Genomic_DNA"/>
</dbReference>
<reference evidence="2" key="1">
    <citation type="journal article" date="2012" name="J. Bacteriol.">
        <title>Genome sequences of type strains of seven species of the marine bacterium Pseudoalteromonas.</title>
        <authorList>
            <person name="Xie B.B."/>
            <person name="Shu Y.L."/>
            <person name="Qin Q.L."/>
            <person name="Rong J.C."/>
            <person name="Zhang X.Y."/>
            <person name="Chen X.L."/>
            <person name="Shi M."/>
            <person name="He H.L."/>
            <person name="Zhou B.C."/>
            <person name="Zhang Y.Z."/>
        </authorList>
    </citation>
    <scope>NUCLEOTIDE SEQUENCE [LARGE SCALE GENOMIC DNA]</scope>
    <source>
        <strain evidence="2">NCIMB 2128</strain>
    </source>
</reference>
<dbReference type="InterPro" id="IPR051916">
    <property type="entry name" value="GPI-anchor_lipid_remodeler"/>
</dbReference>
<accession>A0ABN0NKW9</accession>